<dbReference type="GO" id="GO:0016773">
    <property type="term" value="F:phosphotransferase activity, alcohol group as acceptor"/>
    <property type="evidence" value="ECO:0007669"/>
    <property type="project" value="UniProtKB-UniRule"/>
</dbReference>
<evidence type="ECO:0000313" key="3">
    <source>
        <dbReference type="Proteomes" id="UP000198736"/>
    </source>
</evidence>
<dbReference type="CDD" id="cd24050">
    <property type="entry name" value="ASKHA_NBD_ANMK"/>
    <property type="match status" value="1"/>
</dbReference>
<dbReference type="Gene3D" id="3.30.420.40">
    <property type="match status" value="2"/>
</dbReference>
<dbReference type="GO" id="GO:0009254">
    <property type="term" value="P:peptidoglycan turnover"/>
    <property type="evidence" value="ECO:0007669"/>
    <property type="project" value="UniProtKB-UniRule"/>
</dbReference>
<evidence type="ECO:0000256" key="1">
    <source>
        <dbReference type="HAMAP-Rule" id="MF_01270"/>
    </source>
</evidence>
<accession>A0A0S4LEP9</accession>
<dbReference type="HAMAP" id="MF_01270">
    <property type="entry name" value="AnhMurNAc_kinase"/>
    <property type="match status" value="1"/>
</dbReference>
<keyword evidence="1" id="KW-0067">ATP-binding</keyword>
<dbReference type="GO" id="GO:0006040">
    <property type="term" value="P:amino sugar metabolic process"/>
    <property type="evidence" value="ECO:0007669"/>
    <property type="project" value="InterPro"/>
</dbReference>
<comment type="pathway">
    <text evidence="1">Cell wall biogenesis; peptidoglycan recycling.</text>
</comment>
<comment type="similarity">
    <text evidence="1">Belongs to the anhydro-N-acetylmuramic acid kinase family.</text>
</comment>
<gene>
    <name evidence="1 2" type="primary">anmK</name>
    <name evidence="2" type="ORF">COMA2_20216</name>
</gene>
<dbReference type="Proteomes" id="UP000198736">
    <property type="component" value="Unassembled WGS sequence"/>
</dbReference>
<organism evidence="2 3">
    <name type="scientific">Candidatus Nitrospira nitrificans</name>
    <dbReference type="NCBI Taxonomy" id="1742973"/>
    <lineage>
        <taxon>Bacteria</taxon>
        <taxon>Pseudomonadati</taxon>
        <taxon>Nitrospirota</taxon>
        <taxon>Nitrospiria</taxon>
        <taxon>Nitrospirales</taxon>
        <taxon>Nitrospiraceae</taxon>
        <taxon>Nitrospira</taxon>
    </lineage>
</organism>
<dbReference type="GO" id="GO:0016301">
    <property type="term" value="F:kinase activity"/>
    <property type="evidence" value="ECO:0007669"/>
    <property type="project" value="UniProtKB-KW"/>
</dbReference>
<dbReference type="InterPro" id="IPR043129">
    <property type="entry name" value="ATPase_NBD"/>
</dbReference>
<keyword evidence="3" id="KW-1185">Reference proteome</keyword>
<feature type="binding site" evidence="1">
    <location>
        <begin position="9"/>
        <end position="16"/>
    </location>
    <ligand>
        <name>ATP</name>
        <dbReference type="ChEBI" id="CHEBI:30616"/>
    </ligand>
</feature>
<dbReference type="GO" id="GO:0005524">
    <property type="term" value="F:ATP binding"/>
    <property type="evidence" value="ECO:0007669"/>
    <property type="project" value="UniProtKB-UniRule"/>
</dbReference>
<keyword evidence="1 2" id="KW-0418">Kinase</keyword>
<comment type="pathway">
    <text evidence="1">Amino-sugar metabolism; 1,6-anhydro-N-acetylmuramate degradation.</text>
</comment>
<evidence type="ECO:0000313" key="2">
    <source>
        <dbReference type="EMBL" id="CUS35337.1"/>
    </source>
</evidence>
<comment type="catalytic activity">
    <reaction evidence="1">
        <text>1,6-anhydro-N-acetyl-beta-muramate + ATP + H2O = N-acetyl-D-muramate 6-phosphate + ADP + H(+)</text>
        <dbReference type="Rhea" id="RHEA:24952"/>
        <dbReference type="ChEBI" id="CHEBI:15377"/>
        <dbReference type="ChEBI" id="CHEBI:15378"/>
        <dbReference type="ChEBI" id="CHEBI:30616"/>
        <dbReference type="ChEBI" id="CHEBI:58690"/>
        <dbReference type="ChEBI" id="CHEBI:58722"/>
        <dbReference type="ChEBI" id="CHEBI:456216"/>
        <dbReference type="EC" id="2.7.1.170"/>
    </reaction>
</comment>
<name>A0A0S4LEP9_9BACT</name>
<dbReference type="OrthoDB" id="9763949at2"/>
<dbReference type="GO" id="GO:0097175">
    <property type="term" value="P:1,6-anhydro-N-acetyl-beta-muramic acid catabolic process"/>
    <property type="evidence" value="ECO:0007669"/>
    <property type="project" value="UniProtKB-UniRule"/>
</dbReference>
<keyword evidence="1 2" id="KW-0808">Transferase</keyword>
<dbReference type="RefSeq" id="WP_090896783.1">
    <property type="nucleotide sequence ID" value="NZ_CZPZ01000012.1"/>
</dbReference>
<dbReference type="UniPathway" id="UPA00544"/>
<protein>
    <recommendedName>
        <fullName evidence="1">Anhydro-N-acetylmuramic acid kinase</fullName>
        <ecNumber evidence="1">2.7.1.170</ecNumber>
    </recommendedName>
    <alternativeName>
        <fullName evidence="1">AnhMurNAc kinase</fullName>
    </alternativeName>
</protein>
<keyword evidence="1" id="KW-0119">Carbohydrate metabolism</keyword>
<dbReference type="NCBIfam" id="NF007148">
    <property type="entry name" value="PRK09585.3-2"/>
    <property type="match status" value="1"/>
</dbReference>
<dbReference type="InterPro" id="IPR005338">
    <property type="entry name" value="Anhydro_N_Ac-Mur_kinase"/>
</dbReference>
<dbReference type="UniPathway" id="UPA00343"/>
<dbReference type="STRING" id="1742973.COMA2_20216"/>
<dbReference type="Pfam" id="PF03702">
    <property type="entry name" value="AnmK"/>
    <property type="match status" value="1"/>
</dbReference>
<keyword evidence="1" id="KW-0547">Nucleotide-binding</keyword>
<dbReference type="EC" id="2.7.1.170" evidence="1"/>
<dbReference type="PANTHER" id="PTHR30605:SF0">
    <property type="entry name" value="ANHYDRO-N-ACETYLMURAMIC ACID KINASE"/>
    <property type="match status" value="1"/>
</dbReference>
<proteinExistence type="inferred from homology"/>
<reference evidence="3" key="1">
    <citation type="submission" date="2015-10" db="EMBL/GenBank/DDBJ databases">
        <authorList>
            <person name="Luecker S."/>
            <person name="Luecker S."/>
        </authorList>
    </citation>
    <scope>NUCLEOTIDE SEQUENCE [LARGE SCALE GENOMIC DNA]</scope>
</reference>
<dbReference type="AlphaFoldDB" id="A0A0S4LEP9"/>
<dbReference type="PANTHER" id="PTHR30605">
    <property type="entry name" value="ANHYDRO-N-ACETYLMURAMIC ACID KINASE"/>
    <property type="match status" value="1"/>
</dbReference>
<sequence>MNVVGLMSGTSADGVDAALVTIIRQKTGLNVEMVAFHSLSYPRSLQQRILSASVSGTVTDICHLNALLGEWFADAALGVIRSAQWSPEDVDLIGSHGQTVHHLPHGIKDTGVGAIRSTLQIAEPAVIAERTGITTVADFRPRDIAAGGQGAPLTPGAHALLFRHPRRARLIVNLGGISNVTYLPRGSSSAELAAFDTGPANMVLDGLMSRITNGRASMDREGRLAAKGQVDSRLLAKLLAHPYLSQAPPKSTGREAFGAKMLDELLNWQHTRRLSVEDLLATCSRWTAEAVGTARRWIKGGIDDVIVGGGGVRNRAIMGHLTDIFAPVPVTSFESHGWDSKALESVAFAVLAYQTVTEQCGNVPSVTGAAFPRLLGCIVPSGPQWYERLRLCKGGRKKK</sequence>
<dbReference type="SUPFAM" id="SSF53067">
    <property type="entry name" value="Actin-like ATPase domain"/>
    <property type="match status" value="1"/>
</dbReference>
<comment type="function">
    <text evidence="1">Catalyzes the specific phosphorylation of 1,6-anhydro-N-acetylmuramic acid (anhMurNAc) with the simultaneous cleavage of the 1,6-anhydro ring, generating MurNAc-6-P. Is required for the utilization of anhMurNAc either imported from the medium or derived from its own cell wall murein, and thus plays a role in cell wall recycling.</text>
</comment>
<dbReference type="EMBL" id="CZPZ01000012">
    <property type="protein sequence ID" value="CUS35337.1"/>
    <property type="molecule type" value="Genomic_DNA"/>
</dbReference>